<name>A0ABN2ZR44_9ACTN</name>
<accession>A0ABN2ZR44</accession>
<proteinExistence type="predicted"/>
<evidence type="ECO:0000313" key="1">
    <source>
        <dbReference type="EMBL" id="GAA2146219.1"/>
    </source>
</evidence>
<protein>
    <submittedName>
        <fullName evidence="1">Uncharacterized protein</fullName>
    </submittedName>
</protein>
<organism evidence="1 2">
    <name type="scientific">Kitasatospora kazusensis</name>
    <dbReference type="NCBI Taxonomy" id="407974"/>
    <lineage>
        <taxon>Bacteria</taxon>
        <taxon>Bacillati</taxon>
        <taxon>Actinomycetota</taxon>
        <taxon>Actinomycetes</taxon>
        <taxon>Kitasatosporales</taxon>
        <taxon>Streptomycetaceae</taxon>
        <taxon>Kitasatospora</taxon>
    </lineage>
</organism>
<dbReference type="EMBL" id="BAAANT010000019">
    <property type="protein sequence ID" value="GAA2146219.1"/>
    <property type="molecule type" value="Genomic_DNA"/>
</dbReference>
<sequence length="74" mass="8017">MIDQVSCAVPSPLNMAAMYAWIPLVSFFHWDPQKSRYTTGLCWIVPPLYCSRPAAEPARGAAFDPASDADADAG</sequence>
<reference evidence="1 2" key="1">
    <citation type="journal article" date="2019" name="Int. J. Syst. Evol. Microbiol.">
        <title>The Global Catalogue of Microorganisms (GCM) 10K type strain sequencing project: providing services to taxonomists for standard genome sequencing and annotation.</title>
        <authorList>
            <consortium name="The Broad Institute Genomics Platform"/>
            <consortium name="The Broad Institute Genome Sequencing Center for Infectious Disease"/>
            <person name="Wu L."/>
            <person name="Ma J."/>
        </authorList>
    </citation>
    <scope>NUCLEOTIDE SEQUENCE [LARGE SCALE GENOMIC DNA]</scope>
    <source>
        <strain evidence="1 2">JCM 14560</strain>
    </source>
</reference>
<keyword evidence="2" id="KW-1185">Reference proteome</keyword>
<evidence type="ECO:0000313" key="2">
    <source>
        <dbReference type="Proteomes" id="UP001422759"/>
    </source>
</evidence>
<dbReference type="Proteomes" id="UP001422759">
    <property type="component" value="Unassembled WGS sequence"/>
</dbReference>
<comment type="caution">
    <text evidence="1">The sequence shown here is derived from an EMBL/GenBank/DDBJ whole genome shotgun (WGS) entry which is preliminary data.</text>
</comment>
<gene>
    <name evidence="1" type="ORF">GCM10009760_35720</name>
</gene>